<dbReference type="Pfam" id="PF01924">
    <property type="entry name" value="HypD"/>
    <property type="match status" value="1"/>
</dbReference>
<gene>
    <name evidence="1" type="ordered locus">Tery_2572</name>
</gene>
<dbReference type="KEGG" id="ter:Tery_2572"/>
<reference evidence="1" key="1">
    <citation type="submission" date="2006-06" db="EMBL/GenBank/DDBJ databases">
        <title>Complete sequence of Trichodesmium erythraeum IMS101.</title>
        <authorList>
            <consortium name="US DOE Joint Genome Institute"/>
            <person name="Copeland A."/>
            <person name="Lucas S."/>
            <person name="Lapidus A."/>
            <person name="Barry K."/>
            <person name="Detter J.C."/>
            <person name="Glavina del Rio T."/>
            <person name="Hammon N."/>
            <person name="Israni S."/>
            <person name="Dalin E."/>
            <person name="Tice H."/>
            <person name="Pitluck S."/>
            <person name="Kiss H."/>
            <person name="Munk A.C."/>
            <person name="Brettin T."/>
            <person name="Bruce D."/>
            <person name="Han C."/>
            <person name="Tapia R."/>
            <person name="Gilna P."/>
            <person name="Schmutz J."/>
            <person name="Larimer F."/>
            <person name="Land M."/>
            <person name="Hauser L."/>
            <person name="Kyrpides N."/>
            <person name="Kim E."/>
            <person name="Richardson P."/>
        </authorList>
    </citation>
    <scope>NUCLEOTIDE SEQUENCE [LARGE SCALE GENOMIC DNA]</scope>
    <source>
        <strain evidence="1">IMS101</strain>
    </source>
</reference>
<organism evidence="1">
    <name type="scientific">Trichodesmium erythraeum (strain IMS101)</name>
    <dbReference type="NCBI Taxonomy" id="203124"/>
    <lineage>
        <taxon>Bacteria</taxon>
        <taxon>Bacillati</taxon>
        <taxon>Cyanobacteriota</taxon>
        <taxon>Cyanophyceae</taxon>
        <taxon>Oscillatoriophycideae</taxon>
        <taxon>Oscillatoriales</taxon>
        <taxon>Microcoleaceae</taxon>
        <taxon>Trichodesmium</taxon>
    </lineage>
</organism>
<dbReference type="EMBL" id="CP000393">
    <property type="protein sequence ID" value="ABG51769.1"/>
    <property type="molecule type" value="Genomic_DNA"/>
</dbReference>
<protein>
    <submittedName>
        <fullName evidence="1">Hydrogenase formation HypD protein</fullName>
    </submittedName>
</protein>
<accession>Q111Q5</accession>
<dbReference type="STRING" id="203124.Tery_2572"/>
<dbReference type="InterPro" id="IPR042243">
    <property type="entry name" value="HypD_1"/>
</dbReference>
<sequence>MPTLKAIMDSRILPIDGFIAPAQLIATFELEPYQFLVGYYCKPLVVAEVTPISMLKAKLMLL</sequence>
<dbReference type="eggNOG" id="COG0409">
    <property type="taxonomic scope" value="Bacteria"/>
</dbReference>
<dbReference type="HOGENOM" id="CLU_2903016_0_0_3"/>
<name>Q111Q5_TRIEI</name>
<dbReference type="GO" id="GO:0046872">
    <property type="term" value="F:metal ion binding"/>
    <property type="evidence" value="ECO:0007669"/>
    <property type="project" value="InterPro"/>
</dbReference>
<dbReference type="AlphaFoldDB" id="Q111Q5"/>
<evidence type="ECO:0000313" key="1">
    <source>
        <dbReference type="EMBL" id="ABG51769.1"/>
    </source>
</evidence>
<dbReference type="InterPro" id="IPR002780">
    <property type="entry name" value="Hyd_form_HypD"/>
</dbReference>
<proteinExistence type="predicted"/>
<dbReference type="Gene3D" id="3.40.50.11750">
    <property type="entry name" value="HypD, alpha/beta domain 1"/>
    <property type="match status" value="1"/>
</dbReference>